<dbReference type="PANTHER" id="PTHR30460:SF0">
    <property type="entry name" value="MODERATE CONDUCTANCE MECHANOSENSITIVE CHANNEL YBIO"/>
    <property type="match status" value="1"/>
</dbReference>
<dbReference type="STRING" id="471856.Jden_0940"/>
<dbReference type="SUPFAM" id="SSF82689">
    <property type="entry name" value="Mechanosensitive channel protein MscS (YggB), C-terminal domain"/>
    <property type="match status" value="1"/>
</dbReference>
<dbReference type="RefSeq" id="WP_015771224.1">
    <property type="nucleotide sequence ID" value="NC_013174.1"/>
</dbReference>
<dbReference type="InterPro" id="IPR023408">
    <property type="entry name" value="MscS_beta-dom_sf"/>
</dbReference>
<keyword evidence="3" id="KW-1003">Cell membrane</keyword>
<dbReference type="InterPro" id="IPR011066">
    <property type="entry name" value="MscS_channel_C_sf"/>
</dbReference>
<feature type="transmembrane region" description="Helical" evidence="7">
    <location>
        <begin position="114"/>
        <end position="136"/>
    </location>
</feature>
<keyword evidence="6 7" id="KW-0472">Membrane</keyword>
<dbReference type="AlphaFoldDB" id="C7R2X4"/>
<gene>
    <name evidence="10" type="ordered locus">Jden_0940</name>
</gene>
<evidence type="ECO:0000256" key="7">
    <source>
        <dbReference type="SAM" id="Phobius"/>
    </source>
</evidence>
<evidence type="ECO:0000256" key="1">
    <source>
        <dbReference type="ARBA" id="ARBA00004651"/>
    </source>
</evidence>
<dbReference type="SUPFAM" id="SSF82861">
    <property type="entry name" value="Mechanosensitive channel protein MscS (YggB), transmembrane region"/>
    <property type="match status" value="1"/>
</dbReference>
<evidence type="ECO:0000256" key="4">
    <source>
        <dbReference type="ARBA" id="ARBA00022692"/>
    </source>
</evidence>
<dbReference type="Gene3D" id="3.30.70.100">
    <property type="match status" value="1"/>
</dbReference>
<evidence type="ECO:0000256" key="6">
    <source>
        <dbReference type="ARBA" id="ARBA00023136"/>
    </source>
</evidence>
<dbReference type="eggNOG" id="COG0668">
    <property type="taxonomic scope" value="Bacteria"/>
</dbReference>
<evidence type="ECO:0000313" key="11">
    <source>
        <dbReference type="Proteomes" id="UP000000628"/>
    </source>
</evidence>
<keyword evidence="4 7" id="KW-0812">Transmembrane</keyword>
<dbReference type="GO" id="GO:0008381">
    <property type="term" value="F:mechanosensitive monoatomic ion channel activity"/>
    <property type="evidence" value="ECO:0007669"/>
    <property type="project" value="InterPro"/>
</dbReference>
<evidence type="ECO:0000256" key="5">
    <source>
        <dbReference type="ARBA" id="ARBA00022989"/>
    </source>
</evidence>
<dbReference type="InterPro" id="IPR006685">
    <property type="entry name" value="MscS_channel_2nd"/>
</dbReference>
<dbReference type="FunFam" id="2.30.30.60:FF:000001">
    <property type="entry name" value="MscS Mechanosensitive ion channel"/>
    <property type="match status" value="1"/>
</dbReference>
<dbReference type="OrthoDB" id="4638917at2"/>
<dbReference type="Proteomes" id="UP000000628">
    <property type="component" value="Chromosome"/>
</dbReference>
<proteinExistence type="inferred from homology"/>
<dbReference type="FunFam" id="1.10.287.1260:FF:000005">
    <property type="entry name" value="Mechanosensitive ion channel family protein"/>
    <property type="match status" value="1"/>
</dbReference>
<feature type="domain" description="Mechanosensitive ion channel transmembrane helices 2/3" evidence="9">
    <location>
        <begin position="96"/>
        <end position="133"/>
    </location>
</feature>
<organism evidence="10 11">
    <name type="scientific">Jonesia denitrificans (strain ATCC 14870 / DSM 20603 / BCRC 15368 / CIP 55.134 / JCM 11481 / NBRC 15587 / NCTC 10816 / Prevot 55134)</name>
    <name type="common">Listeria denitrificans</name>
    <dbReference type="NCBI Taxonomy" id="471856"/>
    <lineage>
        <taxon>Bacteria</taxon>
        <taxon>Bacillati</taxon>
        <taxon>Actinomycetota</taxon>
        <taxon>Actinomycetes</taxon>
        <taxon>Micrococcales</taxon>
        <taxon>Jonesiaceae</taxon>
        <taxon>Jonesia</taxon>
    </lineage>
</organism>
<reference evidence="10 11" key="1">
    <citation type="journal article" date="2009" name="Stand. Genomic Sci.">
        <title>Complete genome sequence of Jonesia denitrificans type strain (Prevot 55134).</title>
        <authorList>
            <person name="Pukall R."/>
            <person name="Gehrich-Schroter G."/>
            <person name="Lapidus A."/>
            <person name="Nolan M."/>
            <person name="Glavina Del Rio T."/>
            <person name="Lucas S."/>
            <person name="Chen F."/>
            <person name="Tice H."/>
            <person name="Pitluck S."/>
            <person name="Cheng J.F."/>
            <person name="Copeland A."/>
            <person name="Saunders E."/>
            <person name="Brettin T."/>
            <person name="Detter J.C."/>
            <person name="Bruce D."/>
            <person name="Goodwin L."/>
            <person name="Pati A."/>
            <person name="Ivanova N."/>
            <person name="Mavromatis K."/>
            <person name="Ovchinnikova G."/>
            <person name="Chen A."/>
            <person name="Palaniappan K."/>
            <person name="Land M."/>
            <person name="Hauser L."/>
            <person name="Chang Y.J."/>
            <person name="Jeffries C.D."/>
            <person name="Chain P."/>
            <person name="Goker M."/>
            <person name="Bristow J."/>
            <person name="Eisen J.A."/>
            <person name="Markowitz V."/>
            <person name="Hugenholtz P."/>
            <person name="Kyrpides N.C."/>
            <person name="Klenk H.P."/>
            <person name="Han C."/>
        </authorList>
    </citation>
    <scope>NUCLEOTIDE SEQUENCE [LARGE SCALE GENOMIC DNA]</scope>
    <source>
        <strain evidence="11">ATCC 14870 / DSM 20603 / BCRC 15368 / CIP 55.134 / JCM 11481 / NBRC 15587 / NCTC 10816 / Prevot 55134</strain>
    </source>
</reference>
<dbReference type="KEGG" id="jde:Jden_0940"/>
<keyword evidence="5 7" id="KW-1133">Transmembrane helix</keyword>
<feature type="transmembrane region" description="Helical" evidence="7">
    <location>
        <begin position="25"/>
        <end position="43"/>
    </location>
</feature>
<dbReference type="EMBL" id="CP001706">
    <property type="protein sequence ID" value="ACV08596.1"/>
    <property type="molecule type" value="Genomic_DNA"/>
</dbReference>
<evidence type="ECO:0000259" key="9">
    <source>
        <dbReference type="Pfam" id="PF21088"/>
    </source>
</evidence>
<accession>C7R2X4</accession>
<sequence length="293" mass="31152">MDLVTSLLHAFPSTGEEWVDTLTGAPLRITVIIVLSFVGLYVANRLINRLTESIAEGRKRGPDFLSPLAAANPLNTARRAQRARTIGSVLRSSVALVIGAAAILMVLSEVGMNITPLIASAGVAGVALGFGAQSLVKDFLSGAFMLIEDQYGVGDIITVGSVTGTVEAIALRTTKVRDLDGTLWFIRNGEVLTVGNLTQGFSMTQVTIAVPAHQEVDEVRAALLAAGARVVSMDEFTDVITGETEVFGPETLDGKTVSFRVALKTSPAMQWAVARKLRGAIRQEFRDRSLTLA</sequence>
<dbReference type="InterPro" id="IPR010920">
    <property type="entry name" value="LSM_dom_sf"/>
</dbReference>
<comment type="similarity">
    <text evidence="2">Belongs to the MscS (TC 1.A.23) family.</text>
</comment>
<feature type="domain" description="Mechanosensitive ion channel MscS" evidence="8">
    <location>
        <begin position="135"/>
        <end position="198"/>
    </location>
</feature>
<dbReference type="Gene3D" id="2.30.30.60">
    <property type="match status" value="1"/>
</dbReference>
<evidence type="ECO:0000259" key="8">
    <source>
        <dbReference type="Pfam" id="PF00924"/>
    </source>
</evidence>
<feature type="transmembrane region" description="Helical" evidence="7">
    <location>
        <begin position="88"/>
        <end position="108"/>
    </location>
</feature>
<dbReference type="GO" id="GO:0005886">
    <property type="term" value="C:plasma membrane"/>
    <property type="evidence" value="ECO:0007669"/>
    <property type="project" value="UniProtKB-SubCell"/>
</dbReference>
<evidence type="ECO:0000256" key="2">
    <source>
        <dbReference type="ARBA" id="ARBA00008017"/>
    </source>
</evidence>
<keyword evidence="11" id="KW-1185">Reference proteome</keyword>
<dbReference type="InterPro" id="IPR011014">
    <property type="entry name" value="MscS_channel_TM-2"/>
</dbReference>
<dbReference type="Gene3D" id="1.10.287.1260">
    <property type="match status" value="1"/>
</dbReference>
<dbReference type="PANTHER" id="PTHR30460">
    <property type="entry name" value="MODERATE CONDUCTANCE MECHANOSENSITIVE CHANNEL YBIO"/>
    <property type="match status" value="1"/>
</dbReference>
<evidence type="ECO:0000313" key="10">
    <source>
        <dbReference type="EMBL" id="ACV08596.1"/>
    </source>
</evidence>
<dbReference type="InterPro" id="IPR045276">
    <property type="entry name" value="YbiO_bact"/>
</dbReference>
<dbReference type="InterPro" id="IPR049142">
    <property type="entry name" value="MS_channel_1st"/>
</dbReference>
<dbReference type="SUPFAM" id="SSF50182">
    <property type="entry name" value="Sm-like ribonucleoproteins"/>
    <property type="match status" value="1"/>
</dbReference>
<name>C7R2X4_JONDD</name>
<dbReference type="Pfam" id="PF21088">
    <property type="entry name" value="MS_channel_1st"/>
    <property type="match status" value="1"/>
</dbReference>
<evidence type="ECO:0000256" key="3">
    <source>
        <dbReference type="ARBA" id="ARBA00022475"/>
    </source>
</evidence>
<dbReference type="Pfam" id="PF00924">
    <property type="entry name" value="MS_channel_2nd"/>
    <property type="match status" value="1"/>
</dbReference>
<dbReference type="HOGENOM" id="CLU_037945_8_1_11"/>
<comment type="subcellular location">
    <subcellularLocation>
        <location evidence="1">Cell membrane</location>
        <topology evidence="1">Multi-pass membrane protein</topology>
    </subcellularLocation>
</comment>
<protein>
    <submittedName>
        <fullName evidence="10">MscS Mechanosensitive ion channel</fullName>
    </submittedName>
</protein>